<feature type="compositionally biased region" description="Low complexity" evidence="1">
    <location>
        <begin position="684"/>
        <end position="699"/>
    </location>
</feature>
<reference evidence="2 3" key="1">
    <citation type="journal article" date="2014" name="Genome Biol. Evol.">
        <title>Comparative genomics and transcriptomics analyses reveal divergent lifestyle features of nematode endoparasitic fungus Hirsutella minnesotensis.</title>
        <authorList>
            <person name="Lai Y."/>
            <person name="Liu K."/>
            <person name="Zhang X."/>
            <person name="Zhang X."/>
            <person name="Li K."/>
            <person name="Wang N."/>
            <person name="Shu C."/>
            <person name="Wu Y."/>
            <person name="Wang C."/>
            <person name="Bushley K.E."/>
            <person name="Xiang M."/>
            <person name="Liu X."/>
        </authorList>
    </citation>
    <scope>NUCLEOTIDE SEQUENCE [LARGE SCALE GENOMIC DNA]</scope>
    <source>
        <strain evidence="2 3">3608</strain>
    </source>
</reference>
<feature type="compositionally biased region" description="Basic and acidic residues" evidence="1">
    <location>
        <begin position="741"/>
        <end position="754"/>
    </location>
</feature>
<dbReference type="Proteomes" id="UP000054481">
    <property type="component" value="Unassembled WGS sequence"/>
</dbReference>
<feature type="region of interest" description="Disordered" evidence="1">
    <location>
        <begin position="413"/>
        <end position="439"/>
    </location>
</feature>
<feature type="region of interest" description="Disordered" evidence="1">
    <location>
        <begin position="105"/>
        <end position="131"/>
    </location>
</feature>
<feature type="compositionally biased region" description="Polar residues" evidence="1">
    <location>
        <begin position="663"/>
        <end position="674"/>
    </location>
</feature>
<feature type="region of interest" description="Disordered" evidence="1">
    <location>
        <begin position="264"/>
        <end position="318"/>
    </location>
</feature>
<feature type="compositionally biased region" description="Low complexity" evidence="1">
    <location>
        <begin position="113"/>
        <end position="122"/>
    </location>
</feature>
<evidence type="ECO:0000313" key="3">
    <source>
        <dbReference type="Proteomes" id="UP000054481"/>
    </source>
</evidence>
<feature type="compositionally biased region" description="Polar residues" evidence="1">
    <location>
        <begin position="422"/>
        <end position="439"/>
    </location>
</feature>
<feature type="region of interest" description="Disordered" evidence="1">
    <location>
        <begin position="176"/>
        <end position="198"/>
    </location>
</feature>
<organism evidence="2 3">
    <name type="scientific">Hirsutella minnesotensis 3608</name>
    <dbReference type="NCBI Taxonomy" id="1043627"/>
    <lineage>
        <taxon>Eukaryota</taxon>
        <taxon>Fungi</taxon>
        <taxon>Dikarya</taxon>
        <taxon>Ascomycota</taxon>
        <taxon>Pezizomycotina</taxon>
        <taxon>Sordariomycetes</taxon>
        <taxon>Hypocreomycetidae</taxon>
        <taxon>Hypocreales</taxon>
        <taxon>Ophiocordycipitaceae</taxon>
        <taxon>Hirsutella</taxon>
    </lineage>
</organism>
<feature type="compositionally biased region" description="Low complexity" evidence="1">
    <location>
        <begin position="287"/>
        <end position="298"/>
    </location>
</feature>
<sequence length="791" mass="86944">MGLNSVLACKPESETRCCHSAASFHDDQLSPCLSDNLAEVNVEQLLDSTFGDEPTSPQSVRAWTKQIKRVSRLHRQRSHNAVSEASTACAAGNEQATWETALDNLSSDRRSSTHSTGSSAPSLHVPDGTRTFGKILFKRRTKSKRNDGSRASSASSVYSVEIPADNASAGTKEFLPSIFSRRRTQRDETTSKRPQISGPFNFQHVEHRLPEERSLEASLTDGTGQGLGLVLGPVDVNGTSDNRSVSLPTRCIAEQVDDLDGTAAARPGLVPRHTSPIHGLPRLTKMSLSRNTRNRSSSAAQIPRSHTPSPTLSTFSSSSALPLRRSSRWMNRPKVRNLVALHDVEKLEANDGSDDFRPSLPDRLMATDTHAIICHDHLVPLQDEALAGNRGFCQFSRPLPPPKPSLYDRELPEVPEEEEQHGQTVQVNRSSLRGSQSVPLMRSASETTWPLCETVVPASRVVAEPLRCPEVEARVRMHPPLRRESWEDDIDYCYEHEAEADCNYQWNRPSMETARDFDTSPVSTPVTGEEVFARHDSTVPDLSPASQGSIEYSHGPVTPTFCPPMAHNTSFARVNAKNLESLELDCNGRNLDGPSYKESQFFTLSPSLLIPGEFQQELILAETEVHGQTGVEGFTGPYRRSAFYEDSTSTDGCSLKNYQRGSFSTTESTYGSDSTETRHMSTVSSRTTLTHHTASSTSLNKMASSEPARPADVVPELVTLHAGSGMRRCNHKSHASEPLVVDEKAPLKSTESPKSRRQRARTASLSNQVPPPVGQYAIFPRAYVKLTGDMI</sequence>
<gene>
    <name evidence="2" type="ORF">HIM_07178</name>
</gene>
<name>A0A0F8A4D4_9HYPO</name>
<dbReference type="OrthoDB" id="5237293at2759"/>
<feature type="region of interest" description="Disordered" evidence="1">
    <location>
        <begin position="724"/>
        <end position="768"/>
    </location>
</feature>
<keyword evidence="3" id="KW-1185">Reference proteome</keyword>
<evidence type="ECO:0008006" key="4">
    <source>
        <dbReference type="Google" id="ProtNLM"/>
    </source>
</evidence>
<feature type="region of interest" description="Disordered" evidence="1">
    <location>
        <begin position="663"/>
        <end position="710"/>
    </location>
</feature>
<accession>A0A0F8A4D4</accession>
<dbReference type="EMBL" id="KQ030535">
    <property type="protein sequence ID" value="KJZ73384.1"/>
    <property type="molecule type" value="Genomic_DNA"/>
</dbReference>
<evidence type="ECO:0000313" key="2">
    <source>
        <dbReference type="EMBL" id="KJZ73384.1"/>
    </source>
</evidence>
<feature type="region of interest" description="Disordered" evidence="1">
    <location>
        <begin position="138"/>
        <end position="157"/>
    </location>
</feature>
<feature type="compositionally biased region" description="Low complexity" evidence="1">
    <location>
        <begin position="305"/>
        <end position="318"/>
    </location>
</feature>
<proteinExistence type="predicted"/>
<evidence type="ECO:0000256" key="1">
    <source>
        <dbReference type="SAM" id="MobiDB-lite"/>
    </source>
</evidence>
<protein>
    <recommendedName>
        <fullName evidence="4">CRIB domain-containing protein</fullName>
    </recommendedName>
</protein>
<dbReference type="AlphaFoldDB" id="A0A0F8A4D4"/>